<dbReference type="HAMAP" id="MF_01512">
    <property type="entry name" value="FosB"/>
    <property type="match status" value="1"/>
</dbReference>
<proteinExistence type="inferred from homology"/>
<dbReference type="InterPro" id="IPR029068">
    <property type="entry name" value="Glyas_Bleomycin-R_OHBP_Dase"/>
</dbReference>
<comment type="cofactor">
    <cofactor evidence="6">
        <name>Mg(2+)</name>
        <dbReference type="ChEBI" id="CHEBI:18420"/>
    </cofactor>
</comment>
<feature type="binding site" evidence="6">
    <location>
        <position position="11"/>
    </location>
    <ligand>
        <name>Mg(2+)</name>
        <dbReference type="ChEBI" id="CHEBI:18420"/>
    </ligand>
</feature>
<comment type="similarity">
    <text evidence="6">Belongs to the fosfomycin resistance protein family. FosB subfamily.</text>
</comment>
<evidence type="ECO:0000256" key="6">
    <source>
        <dbReference type="HAMAP-Rule" id="MF_01512"/>
    </source>
</evidence>
<evidence type="ECO:0000313" key="9">
    <source>
        <dbReference type="EMBL" id="TWL22082.1"/>
    </source>
</evidence>
<reference evidence="8 11" key="2">
    <citation type="submission" date="2020-12" db="EMBL/GenBank/DDBJ databases">
        <title>FDA dAtabase for Regulatory Grade micrObial Sequences (FDA-ARGOS): Supporting development and validation of Infectious Disease Dx tests.</title>
        <authorList>
            <person name="Nelson B."/>
            <person name="Plummer A."/>
            <person name="Tallon L."/>
            <person name="Sadzewicz L."/>
            <person name="Zhao X."/>
            <person name="Boylan J."/>
            <person name="Ott S."/>
            <person name="Bowen H."/>
            <person name="Vavikolanu K."/>
            <person name="Mehta A."/>
            <person name="Aluvathingal J."/>
            <person name="Nadendla S."/>
            <person name="Myers T."/>
            <person name="Yan Y."/>
            <person name="Sichtig H."/>
        </authorList>
    </citation>
    <scope>NUCLEOTIDE SEQUENCE [LARGE SCALE GENOMIC DNA]</scope>
    <source>
        <strain evidence="8 11">FDAARGOS_923</strain>
    </source>
</reference>
<name>A0A415J203_BACLI</name>
<dbReference type="PANTHER" id="PTHR36113">
    <property type="entry name" value="LYASE, PUTATIVE-RELATED-RELATED"/>
    <property type="match status" value="1"/>
</dbReference>
<protein>
    <recommendedName>
        <fullName evidence="6">Metallothiol transferase FosB</fullName>
        <ecNumber evidence="6">2.5.1.-</ecNumber>
    </recommendedName>
    <alternativeName>
        <fullName evidence="6">Fosfomycin resistance protein</fullName>
    </alternativeName>
</protein>
<evidence type="ECO:0000256" key="5">
    <source>
        <dbReference type="ARBA" id="ARBA00023251"/>
    </source>
</evidence>
<evidence type="ECO:0000256" key="1">
    <source>
        <dbReference type="ARBA" id="ARBA00022490"/>
    </source>
</evidence>
<feature type="domain" description="VOC" evidence="7">
    <location>
        <begin position="8"/>
        <end position="123"/>
    </location>
</feature>
<gene>
    <name evidence="6 8" type="primary">fosB</name>
    <name evidence="9" type="ORF">CHCC16736_0545</name>
    <name evidence="8" type="ORF">I6G80_19265</name>
</gene>
<organism evidence="9 10">
    <name type="scientific">Bacillus licheniformis</name>
    <dbReference type="NCBI Taxonomy" id="1402"/>
    <lineage>
        <taxon>Bacteria</taxon>
        <taxon>Bacillati</taxon>
        <taxon>Bacillota</taxon>
        <taxon>Bacilli</taxon>
        <taxon>Bacillales</taxon>
        <taxon>Bacillaceae</taxon>
        <taxon>Bacillus</taxon>
    </lineage>
</organism>
<evidence type="ECO:0000313" key="8">
    <source>
        <dbReference type="EMBL" id="QPR71940.1"/>
    </source>
</evidence>
<keyword evidence="2 6" id="KW-0808">Transferase</keyword>
<dbReference type="Gene3D" id="3.10.180.10">
    <property type="entry name" value="2,3-Dihydroxybiphenyl 1,2-Dioxygenase, domain 1"/>
    <property type="match status" value="1"/>
</dbReference>
<dbReference type="PROSITE" id="PS51819">
    <property type="entry name" value="VOC"/>
    <property type="match status" value="1"/>
</dbReference>
<dbReference type="EC" id="2.5.1.-" evidence="6"/>
<sequence>MENNKILGINHLLFSVSDLSVSISFYEKVFDAKWLVKAEKTAYFDLNGIWLAFNEEKDIKRQEIHDSYTHIAFSIQQEDLPFWEKKLHDLGVNVLKGRKRNEGDRDSIYFSDPDGHKFELHTGSVFDRLQYYQNEKPHLSFHEGHIKALYDRNK</sequence>
<keyword evidence="3 6" id="KW-0479">Metal-binding</keyword>
<dbReference type="NCBIfam" id="NF003152">
    <property type="entry name" value="PRK04101.1"/>
    <property type="match status" value="1"/>
</dbReference>
<dbReference type="Proteomes" id="UP000435910">
    <property type="component" value="Unassembled WGS sequence"/>
</dbReference>
<reference evidence="9 10" key="1">
    <citation type="submission" date="2019-06" db="EMBL/GenBank/DDBJ databases">
        <title>Genome sequence analysis of &gt;100 Bacillus licheniformis strains suggests intrinsic resistance to this species.</title>
        <authorList>
            <person name="Wels M."/>
            <person name="Siezen R.J."/>
            <person name="Johansen E."/>
            <person name="Stuer-Lauridsen B."/>
            <person name="Bjerre K."/>
            <person name="Nielsen B.K.K."/>
        </authorList>
    </citation>
    <scope>NUCLEOTIDE SEQUENCE [LARGE SCALE GENOMIC DNA]</scope>
    <source>
        <strain evidence="9 10">BAC-16736</strain>
    </source>
</reference>
<comment type="subcellular location">
    <subcellularLocation>
        <location evidence="6">Cytoplasm</location>
    </subcellularLocation>
</comment>
<dbReference type="InterPro" id="IPR004360">
    <property type="entry name" value="Glyas_Fos-R_dOase_dom"/>
</dbReference>
<dbReference type="Pfam" id="PF00903">
    <property type="entry name" value="Glyoxalase"/>
    <property type="match status" value="1"/>
</dbReference>
<comment type="function">
    <text evidence="6">Metallothiol transferase which confers resistance to fosfomycin by catalyzing the addition of a thiol cofactor to fosfomycin. L-cysteine is probably the physiological thiol donor.</text>
</comment>
<evidence type="ECO:0000256" key="4">
    <source>
        <dbReference type="ARBA" id="ARBA00022842"/>
    </source>
</evidence>
<dbReference type="PANTHER" id="PTHR36113:SF6">
    <property type="entry name" value="FOSFOMYCIN RESISTANCE PROTEIN FOSX"/>
    <property type="match status" value="1"/>
</dbReference>
<dbReference type="GO" id="GO:0000287">
    <property type="term" value="F:magnesium ion binding"/>
    <property type="evidence" value="ECO:0007669"/>
    <property type="project" value="UniProtKB-UniRule"/>
</dbReference>
<keyword evidence="4 6" id="KW-0460">Magnesium</keyword>
<dbReference type="InterPro" id="IPR037523">
    <property type="entry name" value="VOC_core"/>
</dbReference>
<evidence type="ECO:0000256" key="3">
    <source>
        <dbReference type="ARBA" id="ARBA00022723"/>
    </source>
</evidence>
<evidence type="ECO:0000313" key="11">
    <source>
        <dbReference type="Proteomes" id="UP000595038"/>
    </source>
</evidence>
<dbReference type="GO" id="GO:0046677">
    <property type="term" value="P:response to antibiotic"/>
    <property type="evidence" value="ECO:0007669"/>
    <property type="project" value="UniProtKB-UniRule"/>
</dbReference>
<feature type="binding site" evidence="6">
    <location>
        <position position="70"/>
    </location>
    <ligand>
        <name>Mg(2+)</name>
        <dbReference type="ChEBI" id="CHEBI:18420"/>
    </ligand>
</feature>
<keyword evidence="5 6" id="KW-0046">Antibiotic resistance</keyword>
<evidence type="ECO:0000313" key="10">
    <source>
        <dbReference type="Proteomes" id="UP000435910"/>
    </source>
</evidence>
<dbReference type="Proteomes" id="UP000595038">
    <property type="component" value="Chromosome"/>
</dbReference>
<dbReference type="AlphaFoldDB" id="A0A415J203"/>
<accession>A0A415J203</accession>
<dbReference type="GO" id="GO:0005737">
    <property type="term" value="C:cytoplasm"/>
    <property type="evidence" value="ECO:0007669"/>
    <property type="project" value="UniProtKB-SubCell"/>
</dbReference>
<comment type="subunit">
    <text evidence="6">Homodimer.</text>
</comment>
<dbReference type="GO" id="GO:0016765">
    <property type="term" value="F:transferase activity, transferring alkyl or aryl (other than methyl) groups"/>
    <property type="evidence" value="ECO:0007669"/>
    <property type="project" value="UniProtKB-UniRule"/>
</dbReference>
<feature type="binding site" evidence="6">
    <location>
        <position position="119"/>
    </location>
    <ligand>
        <name>Mg(2+)</name>
        <dbReference type="ChEBI" id="CHEBI:18420"/>
    </ligand>
</feature>
<evidence type="ECO:0000259" key="7">
    <source>
        <dbReference type="PROSITE" id="PS51819"/>
    </source>
</evidence>
<dbReference type="EMBL" id="NILC01000030">
    <property type="protein sequence ID" value="TWL22082.1"/>
    <property type="molecule type" value="Genomic_DNA"/>
</dbReference>
<dbReference type="CDD" id="cd08363">
    <property type="entry name" value="FosB"/>
    <property type="match status" value="1"/>
</dbReference>
<dbReference type="SUPFAM" id="SSF54593">
    <property type="entry name" value="Glyoxalase/Bleomycin resistance protein/Dihydroxybiphenyl dioxygenase"/>
    <property type="match status" value="1"/>
</dbReference>
<dbReference type="InterPro" id="IPR051332">
    <property type="entry name" value="Fosfomycin_Res_Enzymes"/>
</dbReference>
<dbReference type="RefSeq" id="WP_003181080.1">
    <property type="nucleotide sequence ID" value="NZ_BEXU01000022.1"/>
</dbReference>
<keyword evidence="1 6" id="KW-0963">Cytoplasm</keyword>
<dbReference type="InterPro" id="IPR022858">
    <property type="entry name" value="Metallothiol_Trafse_FosB"/>
</dbReference>
<dbReference type="EMBL" id="CP065647">
    <property type="protein sequence ID" value="QPR71940.1"/>
    <property type="molecule type" value="Genomic_DNA"/>
</dbReference>
<evidence type="ECO:0000256" key="2">
    <source>
        <dbReference type="ARBA" id="ARBA00022679"/>
    </source>
</evidence>